<dbReference type="Pfam" id="PF00497">
    <property type="entry name" value="SBP_bac_3"/>
    <property type="match status" value="1"/>
</dbReference>
<comment type="similarity">
    <text evidence="1">Belongs to the bacterial solute-binding protein 3 family.</text>
</comment>
<evidence type="ECO:0000313" key="6">
    <source>
        <dbReference type="Proteomes" id="UP000029868"/>
    </source>
</evidence>
<name>A0A099KZY1_COLPS</name>
<dbReference type="PANTHER" id="PTHR35936:SF25">
    <property type="entry name" value="ABC TRANSPORTER SUBSTRATE-BINDING PROTEIN"/>
    <property type="match status" value="1"/>
</dbReference>
<gene>
    <name evidence="5" type="ORF">GAB14E_0251</name>
</gene>
<dbReference type="OrthoDB" id="370676at2"/>
<dbReference type="Proteomes" id="UP000029868">
    <property type="component" value="Unassembled WGS sequence"/>
</dbReference>
<feature type="chain" id="PRO_5001949204" evidence="3">
    <location>
        <begin position="21"/>
        <end position="266"/>
    </location>
</feature>
<protein>
    <submittedName>
        <fullName evidence="5">ABC-type transporter, periplasmic subunit family 3</fullName>
    </submittedName>
</protein>
<dbReference type="EMBL" id="JQEC01000011">
    <property type="protein sequence ID" value="KGJ96304.1"/>
    <property type="molecule type" value="Genomic_DNA"/>
</dbReference>
<dbReference type="RefSeq" id="WP_081967732.1">
    <property type="nucleotide sequence ID" value="NZ_JQEC01000011.1"/>
</dbReference>
<evidence type="ECO:0000256" key="2">
    <source>
        <dbReference type="ARBA" id="ARBA00022729"/>
    </source>
</evidence>
<dbReference type="PATRIC" id="fig|28229.3.peg.1190"/>
<organism evidence="5 6">
    <name type="scientific">Colwellia psychrerythraea</name>
    <name type="common">Vibrio psychroerythus</name>
    <dbReference type="NCBI Taxonomy" id="28229"/>
    <lineage>
        <taxon>Bacteria</taxon>
        <taxon>Pseudomonadati</taxon>
        <taxon>Pseudomonadota</taxon>
        <taxon>Gammaproteobacteria</taxon>
        <taxon>Alteromonadales</taxon>
        <taxon>Colwelliaceae</taxon>
        <taxon>Colwellia</taxon>
    </lineage>
</organism>
<feature type="signal peptide" evidence="3">
    <location>
        <begin position="1"/>
        <end position="20"/>
    </location>
</feature>
<dbReference type="PANTHER" id="PTHR35936">
    <property type="entry name" value="MEMBRANE-BOUND LYTIC MUREIN TRANSGLYCOSYLASE F"/>
    <property type="match status" value="1"/>
</dbReference>
<dbReference type="Gene3D" id="3.40.190.10">
    <property type="entry name" value="Periplasmic binding protein-like II"/>
    <property type="match status" value="2"/>
</dbReference>
<sequence length="266" mass="29912">MNTLKVVCFVLFFSAMYASAATMKVCIDHYPPLQILTGEPKGESIAVLEVLATLLGHDVEYIPGPNFARCLRMLELGQVDVLAGLVDDPARRTFAHFVPYQEDDSYIFVSRIDTADIVSFGDLEKHVVGITKHTKYFKELEFAQDISKVIIKDIATGLKMLLLKRIDVIVTSAPILQSIQNELGNIDDKIKVNPYSYNTSRQLCFGFSKNSKLIFTADEMFKIKQAAQQQVFSKAIEQFIIANPELYSHVDSSLIMTNKAKQNNFD</sequence>
<dbReference type="AlphaFoldDB" id="A0A099KZY1"/>
<accession>A0A099KZY1</accession>
<keyword evidence="2 3" id="KW-0732">Signal</keyword>
<feature type="domain" description="Solute-binding protein family 3/N-terminal" evidence="4">
    <location>
        <begin position="22"/>
        <end position="244"/>
    </location>
</feature>
<dbReference type="InterPro" id="IPR001638">
    <property type="entry name" value="Solute-binding_3/MltF_N"/>
</dbReference>
<evidence type="ECO:0000256" key="3">
    <source>
        <dbReference type="SAM" id="SignalP"/>
    </source>
</evidence>
<evidence type="ECO:0000259" key="4">
    <source>
        <dbReference type="SMART" id="SM00062"/>
    </source>
</evidence>
<proteinExistence type="inferred from homology"/>
<dbReference type="SMART" id="SM00062">
    <property type="entry name" value="PBPb"/>
    <property type="match status" value="1"/>
</dbReference>
<dbReference type="SUPFAM" id="SSF53850">
    <property type="entry name" value="Periplasmic binding protein-like II"/>
    <property type="match status" value="1"/>
</dbReference>
<evidence type="ECO:0000256" key="1">
    <source>
        <dbReference type="ARBA" id="ARBA00010333"/>
    </source>
</evidence>
<evidence type="ECO:0000313" key="5">
    <source>
        <dbReference type="EMBL" id="KGJ96304.1"/>
    </source>
</evidence>
<comment type="caution">
    <text evidence="5">The sequence shown here is derived from an EMBL/GenBank/DDBJ whole genome shotgun (WGS) entry which is preliminary data.</text>
</comment>
<reference evidence="5 6" key="1">
    <citation type="submission" date="2014-08" db="EMBL/GenBank/DDBJ databases">
        <title>Genomic and Phenotypic Diversity of Colwellia psychrerythraea strains from Disparate Marine Basins.</title>
        <authorList>
            <person name="Techtmann S.M."/>
            <person name="Stelling S.C."/>
            <person name="Utturkar S.M."/>
            <person name="Alshibli N."/>
            <person name="Harris A."/>
            <person name="Brown S.D."/>
            <person name="Hazen T.C."/>
        </authorList>
    </citation>
    <scope>NUCLEOTIDE SEQUENCE [LARGE SCALE GENOMIC DNA]</scope>
    <source>
        <strain evidence="5 6">GAB14E</strain>
    </source>
</reference>